<accession>A0A6C0DA62</accession>
<reference evidence="1" key="1">
    <citation type="journal article" date="2020" name="Nature">
        <title>Giant virus diversity and host interactions through global metagenomics.</title>
        <authorList>
            <person name="Schulz F."/>
            <person name="Roux S."/>
            <person name="Paez-Espino D."/>
            <person name="Jungbluth S."/>
            <person name="Walsh D.A."/>
            <person name="Denef V.J."/>
            <person name="McMahon K.D."/>
            <person name="Konstantinidis K.T."/>
            <person name="Eloe-Fadrosh E.A."/>
            <person name="Kyrpides N.C."/>
            <person name="Woyke T."/>
        </authorList>
    </citation>
    <scope>NUCLEOTIDE SEQUENCE</scope>
    <source>
        <strain evidence="1">GVMAG-M-3300023174-130</strain>
    </source>
</reference>
<dbReference type="AlphaFoldDB" id="A0A6C0DA62"/>
<sequence>MSEIKINIEHNSGENYDIRMENIKFQKMLFLFNAINDGWSIKKRNNSYIFKKNHNNRKEILLDNYLHTFMQGNFDINKILS</sequence>
<organism evidence="1">
    <name type="scientific">viral metagenome</name>
    <dbReference type="NCBI Taxonomy" id="1070528"/>
    <lineage>
        <taxon>unclassified sequences</taxon>
        <taxon>metagenomes</taxon>
        <taxon>organismal metagenomes</taxon>
    </lineage>
</organism>
<protein>
    <submittedName>
        <fullName evidence="1">Uncharacterized protein</fullName>
    </submittedName>
</protein>
<dbReference type="EMBL" id="MN739551">
    <property type="protein sequence ID" value="QHT12809.1"/>
    <property type="molecule type" value="Genomic_DNA"/>
</dbReference>
<name>A0A6C0DA62_9ZZZZ</name>
<evidence type="ECO:0000313" key="1">
    <source>
        <dbReference type="EMBL" id="QHT12809.1"/>
    </source>
</evidence>
<proteinExistence type="predicted"/>